<gene>
    <name evidence="1" type="ORF">PHMEG_0001970</name>
</gene>
<evidence type="ECO:0000313" key="1">
    <source>
        <dbReference type="EMBL" id="OWZ23194.1"/>
    </source>
</evidence>
<sequence length="513" mass="57331">MYQCCQVKSIRHRCYIQQTHNELYRSACVRVSRHFESLQAPKLRIRLHEQQLIRCNRLRTTFLSAGIPFPKTIPEALMSTTSPGSIDREISSSLSQLVDTLQLTMTETIALWRNESREDSRSNKAMDLVWLDIVLHGYHHQQCVVTVAKFGVSHNFTVHASSILSRLATMPAPGSITAHLHAALATAKPKERISCSTSLLHFAGQLFVSAPKDVNPKEAARLIHDLSYPKNASINDSSTQSELPVLNYDSVRRIAQRIEELVVRHPRLKIKLLKGNVKAAIRLIAVAASLAAHFAGSTRDLAVIDLASRSVGPVRRPFTELSNPHSLDPNEPDKEFFLSFVWVDDHILLKADYGNRLVLAEVALRLSMLAVLDPNAINEKRFSRWSTKLDVIGLSWDTEARTISMPPEKVDKVLAQIASTWSLVINSKNYSARCGTCAWAVDQHGRLSVLPQFNLRGQMGLDRSLSSMSRMDKRSAITPSLVSNFSVPPTPFVCRDHLGPTVGQMSLTKWRGK</sequence>
<comment type="caution">
    <text evidence="1">The sequence shown here is derived from an EMBL/GenBank/DDBJ whole genome shotgun (WGS) entry which is preliminary data.</text>
</comment>
<proteinExistence type="predicted"/>
<protein>
    <submittedName>
        <fullName evidence="1">Uncharacterized protein</fullName>
    </submittedName>
</protein>
<dbReference type="EMBL" id="NBNE01000079">
    <property type="protein sequence ID" value="OWZ23194.1"/>
    <property type="molecule type" value="Genomic_DNA"/>
</dbReference>
<reference evidence="2" key="1">
    <citation type="submission" date="2017-03" db="EMBL/GenBank/DDBJ databases">
        <title>Phytopthora megakarya and P. palmivora, two closely related causual agents of cacao black pod achieved similar genome size and gene model numbers by different mechanisms.</title>
        <authorList>
            <person name="Ali S."/>
            <person name="Shao J."/>
            <person name="Larry D.J."/>
            <person name="Kronmiller B."/>
            <person name="Shen D."/>
            <person name="Strem M.D."/>
            <person name="Melnick R.L."/>
            <person name="Guiltinan M.J."/>
            <person name="Tyler B.M."/>
            <person name="Meinhardt L.W."/>
            <person name="Bailey B.A."/>
        </authorList>
    </citation>
    <scope>NUCLEOTIDE SEQUENCE [LARGE SCALE GENOMIC DNA]</scope>
    <source>
        <strain evidence="2">zdho120</strain>
    </source>
</reference>
<evidence type="ECO:0000313" key="2">
    <source>
        <dbReference type="Proteomes" id="UP000198211"/>
    </source>
</evidence>
<organism evidence="1 2">
    <name type="scientific">Phytophthora megakarya</name>
    <dbReference type="NCBI Taxonomy" id="4795"/>
    <lineage>
        <taxon>Eukaryota</taxon>
        <taxon>Sar</taxon>
        <taxon>Stramenopiles</taxon>
        <taxon>Oomycota</taxon>
        <taxon>Peronosporomycetes</taxon>
        <taxon>Peronosporales</taxon>
        <taxon>Peronosporaceae</taxon>
        <taxon>Phytophthora</taxon>
    </lineage>
</organism>
<accession>A0A225WZ77</accession>
<dbReference type="OrthoDB" id="446734at2759"/>
<keyword evidence="2" id="KW-1185">Reference proteome</keyword>
<dbReference type="AlphaFoldDB" id="A0A225WZ77"/>
<dbReference type="Proteomes" id="UP000198211">
    <property type="component" value="Unassembled WGS sequence"/>
</dbReference>
<name>A0A225WZ77_9STRA</name>